<proteinExistence type="predicted"/>
<name>X1LRL2_9ZZZZ</name>
<gene>
    <name evidence="1" type="ORF">S06H3_27570</name>
</gene>
<dbReference type="AlphaFoldDB" id="X1LRL2"/>
<sequence length="164" mass="18590">NLYRIEQQWQDLGEKLGGITLMDVKKMLSNDYDLTTGTISSIENRLAAIEKKITVNIETIDGEITYPVYQGGEGLEYLWPASVGWVLDVVQSVAVTTLATVEVTTKRMTEGINMALETIFEMPDYWIADLQKRLSISQSSYDLTADPVYQAAAELLKKNRRHYY</sequence>
<reference evidence="1" key="1">
    <citation type="journal article" date="2014" name="Front. Microbiol.">
        <title>High frequency of phylogenetically diverse reductive dehalogenase-homologous genes in deep subseafloor sedimentary metagenomes.</title>
        <authorList>
            <person name="Kawai M."/>
            <person name="Futagami T."/>
            <person name="Toyoda A."/>
            <person name="Takaki Y."/>
            <person name="Nishi S."/>
            <person name="Hori S."/>
            <person name="Arai W."/>
            <person name="Tsubouchi T."/>
            <person name="Morono Y."/>
            <person name="Uchiyama I."/>
            <person name="Ito T."/>
            <person name="Fujiyama A."/>
            <person name="Inagaki F."/>
            <person name="Takami H."/>
        </authorList>
    </citation>
    <scope>NUCLEOTIDE SEQUENCE</scope>
    <source>
        <strain evidence="1">Expedition CK06-06</strain>
    </source>
</reference>
<feature type="non-terminal residue" evidence="1">
    <location>
        <position position="1"/>
    </location>
</feature>
<accession>X1LRL2</accession>
<protein>
    <submittedName>
        <fullName evidence="1">Uncharacterized protein</fullName>
    </submittedName>
</protein>
<organism evidence="1">
    <name type="scientific">marine sediment metagenome</name>
    <dbReference type="NCBI Taxonomy" id="412755"/>
    <lineage>
        <taxon>unclassified sequences</taxon>
        <taxon>metagenomes</taxon>
        <taxon>ecological metagenomes</taxon>
    </lineage>
</organism>
<dbReference type="EMBL" id="BARV01016006">
    <property type="protein sequence ID" value="GAI21987.1"/>
    <property type="molecule type" value="Genomic_DNA"/>
</dbReference>
<comment type="caution">
    <text evidence="1">The sequence shown here is derived from an EMBL/GenBank/DDBJ whole genome shotgun (WGS) entry which is preliminary data.</text>
</comment>
<evidence type="ECO:0000313" key="1">
    <source>
        <dbReference type="EMBL" id="GAI21987.1"/>
    </source>
</evidence>